<dbReference type="PANTHER" id="PTHR33207">
    <property type="entry name" value="F-BOX DOMAIN CONTAINING PROTEIN-RELATED"/>
    <property type="match status" value="1"/>
</dbReference>
<keyword evidence="5" id="KW-1185">Reference proteome</keyword>
<reference evidence="5" key="1">
    <citation type="submission" date="2024-06" db="EMBL/GenBank/DDBJ databases">
        <authorList>
            <person name="Ryan C."/>
        </authorList>
    </citation>
    <scope>NUCLEOTIDE SEQUENCE [LARGE SCALE GENOMIC DNA]</scope>
</reference>
<dbReference type="Pfam" id="PF12937">
    <property type="entry name" value="F-box-like"/>
    <property type="match status" value="1"/>
</dbReference>
<dbReference type="SUPFAM" id="SSF81383">
    <property type="entry name" value="F-box domain"/>
    <property type="match status" value="1"/>
</dbReference>
<feature type="domain" description="F-box" evidence="2">
    <location>
        <begin position="28"/>
        <end position="64"/>
    </location>
</feature>
<proteinExistence type="predicted"/>
<accession>A0ABC9FSH3</accession>
<feature type="compositionally biased region" description="Basic residues" evidence="1">
    <location>
        <begin position="1"/>
        <end position="16"/>
    </location>
</feature>
<protein>
    <recommendedName>
        <fullName evidence="6">F-box domain-containing protein</fullName>
    </recommendedName>
</protein>
<evidence type="ECO:0008006" key="6">
    <source>
        <dbReference type="Google" id="ProtNLM"/>
    </source>
</evidence>
<feature type="domain" description="F-box protein AT5G49610-like beta-propeller" evidence="3">
    <location>
        <begin position="275"/>
        <end position="441"/>
    </location>
</feature>
<dbReference type="Pfam" id="PF23635">
    <property type="entry name" value="Beta-prop_AT5G49610-like"/>
    <property type="match status" value="1"/>
</dbReference>
<reference evidence="4 5" key="2">
    <citation type="submission" date="2024-10" db="EMBL/GenBank/DDBJ databases">
        <authorList>
            <person name="Ryan C."/>
        </authorList>
    </citation>
    <scope>NUCLEOTIDE SEQUENCE [LARGE SCALE GENOMIC DNA]</scope>
</reference>
<dbReference type="InterPro" id="IPR056594">
    <property type="entry name" value="AT5G49610-like_b-prop"/>
</dbReference>
<name>A0ABC9FSH3_9POAL</name>
<evidence type="ECO:0000259" key="3">
    <source>
        <dbReference type="Pfam" id="PF23635"/>
    </source>
</evidence>
<dbReference type="EMBL" id="OZ075117">
    <property type="protein sequence ID" value="CAL5080928.1"/>
    <property type="molecule type" value="Genomic_DNA"/>
</dbReference>
<dbReference type="InterPro" id="IPR001810">
    <property type="entry name" value="F-box_dom"/>
</dbReference>
<evidence type="ECO:0000313" key="4">
    <source>
        <dbReference type="EMBL" id="CAL5080928.1"/>
    </source>
</evidence>
<evidence type="ECO:0000259" key="2">
    <source>
        <dbReference type="Pfam" id="PF12937"/>
    </source>
</evidence>
<organism evidence="4 5">
    <name type="scientific">Urochloa decumbens</name>
    <dbReference type="NCBI Taxonomy" id="240449"/>
    <lineage>
        <taxon>Eukaryota</taxon>
        <taxon>Viridiplantae</taxon>
        <taxon>Streptophyta</taxon>
        <taxon>Embryophyta</taxon>
        <taxon>Tracheophyta</taxon>
        <taxon>Spermatophyta</taxon>
        <taxon>Magnoliopsida</taxon>
        <taxon>Liliopsida</taxon>
        <taxon>Poales</taxon>
        <taxon>Poaceae</taxon>
        <taxon>PACMAD clade</taxon>
        <taxon>Panicoideae</taxon>
        <taxon>Panicodae</taxon>
        <taxon>Paniceae</taxon>
        <taxon>Melinidinae</taxon>
        <taxon>Urochloa</taxon>
    </lineage>
</organism>
<dbReference type="AlphaFoldDB" id="A0ABC9FSH3"/>
<sequence length="461" mass="51366">MGKGTRRLKAKAKNKRRGEPPAGPTSVDDLPDELLILILLGLSSSLHLVHAAATCRRWRCAITDAGFLACFGSLHGAPCVAGHYYVPETLPHHYSDQWRHQIPEEKTTFVPVSPCVVNASHFSLDFLYVPPGDDGDDRPRYAYRRPRRVRHSRSREIVDSRGSRLLLTNRPCTEGRYQSPDFIVCEPLTRRYQGITQPATLSRHDFLGGFLLAGDIGRGSGGCRDSMSSFRVLSVLYEQDGSFGTPRACVFTPGSDGGWQFRWHPMDDDDGGGIELPTIDKIHLAGRAAGMIYWGLETGTVLVLDESTLVFSLLTFPEHMQWPYRSTSFRVIGGSDDTVQVLRLDGQDLVVYGQMPGSGQWVVEKSVRVRDAAAGLPGWRDSFSAQPARIVAADDTFVLLSRTEKTWIFSVELESMEAERRHERNRHAGPAYPCALPWPPLLQACLNHSDIVGKRRQQRNG</sequence>
<evidence type="ECO:0000256" key="1">
    <source>
        <dbReference type="SAM" id="MobiDB-lite"/>
    </source>
</evidence>
<evidence type="ECO:0000313" key="5">
    <source>
        <dbReference type="Proteomes" id="UP001497457"/>
    </source>
</evidence>
<dbReference type="InterPro" id="IPR036047">
    <property type="entry name" value="F-box-like_dom_sf"/>
</dbReference>
<dbReference type="Proteomes" id="UP001497457">
    <property type="component" value="Chromosome 7b"/>
</dbReference>
<gene>
    <name evidence="4" type="ORF">URODEC1_LOCUS108338</name>
</gene>
<feature type="region of interest" description="Disordered" evidence="1">
    <location>
        <begin position="1"/>
        <end position="26"/>
    </location>
</feature>